<evidence type="ECO:0000256" key="1">
    <source>
        <dbReference type="SAM" id="Phobius"/>
    </source>
</evidence>
<feature type="signal peptide" evidence="2">
    <location>
        <begin position="1"/>
        <end position="22"/>
    </location>
</feature>
<gene>
    <name evidence="3" type="ORF">ACFO0A_05780</name>
</gene>
<keyword evidence="1" id="KW-1133">Transmembrane helix</keyword>
<sequence>MKFRTMAAAVAALTLTATPVLAQTAPALDRAAAPVSDASQVGGSSTLLLVLAVVLFGAGIYFLVDNNNDKPNSP</sequence>
<keyword evidence="2" id="KW-0732">Signal</keyword>
<accession>A0ABV8RMN0</accession>
<protein>
    <submittedName>
        <fullName evidence="3">Uncharacterized protein</fullName>
    </submittedName>
</protein>
<evidence type="ECO:0000313" key="3">
    <source>
        <dbReference type="EMBL" id="MFC4294567.1"/>
    </source>
</evidence>
<dbReference type="EMBL" id="JBHSDR010000003">
    <property type="protein sequence ID" value="MFC4294567.1"/>
    <property type="molecule type" value="Genomic_DNA"/>
</dbReference>
<evidence type="ECO:0000256" key="2">
    <source>
        <dbReference type="SAM" id="SignalP"/>
    </source>
</evidence>
<dbReference type="Proteomes" id="UP001595828">
    <property type="component" value="Unassembled WGS sequence"/>
</dbReference>
<dbReference type="RefSeq" id="WP_379538016.1">
    <property type="nucleotide sequence ID" value="NZ_JBHSDR010000003.1"/>
</dbReference>
<name>A0ABV8RMN0_9SPHN</name>
<keyword evidence="4" id="KW-1185">Reference proteome</keyword>
<proteinExistence type="predicted"/>
<feature type="transmembrane region" description="Helical" evidence="1">
    <location>
        <begin position="46"/>
        <end position="64"/>
    </location>
</feature>
<organism evidence="3 4">
    <name type="scientific">Novosphingobium tardum</name>
    <dbReference type="NCBI Taxonomy" id="1538021"/>
    <lineage>
        <taxon>Bacteria</taxon>
        <taxon>Pseudomonadati</taxon>
        <taxon>Pseudomonadota</taxon>
        <taxon>Alphaproteobacteria</taxon>
        <taxon>Sphingomonadales</taxon>
        <taxon>Sphingomonadaceae</taxon>
        <taxon>Novosphingobium</taxon>
    </lineage>
</organism>
<keyword evidence="1" id="KW-0812">Transmembrane</keyword>
<evidence type="ECO:0000313" key="4">
    <source>
        <dbReference type="Proteomes" id="UP001595828"/>
    </source>
</evidence>
<comment type="caution">
    <text evidence="3">The sequence shown here is derived from an EMBL/GenBank/DDBJ whole genome shotgun (WGS) entry which is preliminary data.</text>
</comment>
<reference evidence="4" key="1">
    <citation type="journal article" date="2019" name="Int. J. Syst. Evol. Microbiol.">
        <title>The Global Catalogue of Microorganisms (GCM) 10K type strain sequencing project: providing services to taxonomists for standard genome sequencing and annotation.</title>
        <authorList>
            <consortium name="The Broad Institute Genomics Platform"/>
            <consortium name="The Broad Institute Genome Sequencing Center for Infectious Disease"/>
            <person name="Wu L."/>
            <person name="Ma J."/>
        </authorList>
    </citation>
    <scope>NUCLEOTIDE SEQUENCE [LARGE SCALE GENOMIC DNA]</scope>
    <source>
        <strain evidence="4">CGMCC 1.12989</strain>
    </source>
</reference>
<keyword evidence="1" id="KW-0472">Membrane</keyword>
<feature type="chain" id="PRO_5045219988" evidence="2">
    <location>
        <begin position="23"/>
        <end position="74"/>
    </location>
</feature>